<sequence>MYTLLTQNRNFRFYLIGGGISKLGDILSGLAFLFLAHDMTRSGVHTTGMAIAETLPYLFFGLVGGVIADWLPRKRLLICLDGIRFPLILSVVFLDSTGSLTYLYLLFVSFLIQTIGCFFNPAHRAILPMITHKDERTAANSLQDSITRGITVLSPLITVSLIKTLGVVHFFTIDAVTYLISILCLLRVFVQETKKDCSKSVRQLFSTILSFFVWARQHVTVRQLFLFTFITVFLNTWVWEVGLLLGLAELTSNEQSIYSILQGVFGAVVIVTNLILPYFIKKMTLKTYLVGAAIWGIGITYYGALFDVKHFYIGCAIVGIGLPIAGLARVYLLQSLIPEEKLGRAFSFNAVLLYLANTVSLALFGTLSAYVPIRLLMTGSGVVILLTSITFLLIKTVGCSELRRGRPVNFFK</sequence>
<evidence type="ECO:0000256" key="4">
    <source>
        <dbReference type="ARBA" id="ARBA00022692"/>
    </source>
</evidence>
<accession>A0ABX7VT83</accession>
<evidence type="ECO:0000313" key="9">
    <source>
        <dbReference type="Proteomes" id="UP000665043"/>
    </source>
</evidence>
<keyword evidence="3" id="KW-1003">Cell membrane</keyword>
<feature type="transmembrane region" description="Helical" evidence="7">
    <location>
        <begin position="260"/>
        <end position="280"/>
    </location>
</feature>
<dbReference type="CDD" id="cd06173">
    <property type="entry name" value="MFS_MefA_like"/>
    <property type="match status" value="1"/>
</dbReference>
<feature type="transmembrane region" description="Helical" evidence="7">
    <location>
        <begin position="287"/>
        <end position="305"/>
    </location>
</feature>
<dbReference type="InterPro" id="IPR010290">
    <property type="entry name" value="TM_effector"/>
</dbReference>
<feature type="transmembrane region" description="Helical" evidence="7">
    <location>
        <begin position="12"/>
        <end position="35"/>
    </location>
</feature>
<feature type="transmembrane region" description="Helical" evidence="7">
    <location>
        <begin position="373"/>
        <end position="394"/>
    </location>
</feature>
<evidence type="ECO:0000256" key="7">
    <source>
        <dbReference type="SAM" id="Phobius"/>
    </source>
</evidence>
<feature type="transmembrane region" description="Helical" evidence="7">
    <location>
        <begin position="168"/>
        <end position="190"/>
    </location>
</feature>
<keyword evidence="9" id="KW-1185">Reference proteome</keyword>
<dbReference type="InterPro" id="IPR036259">
    <property type="entry name" value="MFS_trans_sf"/>
</dbReference>
<feature type="transmembrane region" description="Helical" evidence="7">
    <location>
        <begin position="55"/>
        <end position="71"/>
    </location>
</feature>
<evidence type="ECO:0000256" key="6">
    <source>
        <dbReference type="ARBA" id="ARBA00023136"/>
    </source>
</evidence>
<name>A0ABX7VT83_9BACI</name>
<feature type="transmembrane region" description="Helical" evidence="7">
    <location>
        <begin position="224"/>
        <end position="248"/>
    </location>
</feature>
<dbReference type="RefSeq" id="WP_209364909.1">
    <property type="nucleotide sequence ID" value="NZ_CP046956.1"/>
</dbReference>
<dbReference type="Proteomes" id="UP000665043">
    <property type="component" value="Chromosome"/>
</dbReference>
<dbReference type="SUPFAM" id="SSF103473">
    <property type="entry name" value="MFS general substrate transporter"/>
    <property type="match status" value="1"/>
</dbReference>
<dbReference type="PANTHER" id="PTHR43266">
    <property type="entry name" value="MACROLIDE-EFFLUX PROTEIN"/>
    <property type="match status" value="1"/>
</dbReference>
<dbReference type="PANTHER" id="PTHR43266:SF2">
    <property type="entry name" value="MAJOR FACILITATOR SUPERFAMILY (MFS) PROFILE DOMAIN-CONTAINING PROTEIN"/>
    <property type="match status" value="1"/>
</dbReference>
<dbReference type="Gene3D" id="1.20.1250.20">
    <property type="entry name" value="MFS general substrate transporter like domains"/>
    <property type="match status" value="1"/>
</dbReference>
<dbReference type="EMBL" id="CP046956">
    <property type="protein sequence ID" value="QTM99738.1"/>
    <property type="molecule type" value="Genomic_DNA"/>
</dbReference>
<gene>
    <name evidence="8" type="ORF">ERJ70_10760</name>
</gene>
<keyword evidence="4 7" id="KW-0812">Transmembrane</keyword>
<keyword evidence="2" id="KW-0813">Transport</keyword>
<evidence type="ECO:0000256" key="3">
    <source>
        <dbReference type="ARBA" id="ARBA00022475"/>
    </source>
</evidence>
<evidence type="ECO:0000313" key="8">
    <source>
        <dbReference type="EMBL" id="QTM99738.1"/>
    </source>
</evidence>
<proteinExistence type="predicted"/>
<evidence type="ECO:0000256" key="5">
    <source>
        <dbReference type="ARBA" id="ARBA00022989"/>
    </source>
</evidence>
<evidence type="ECO:0000256" key="1">
    <source>
        <dbReference type="ARBA" id="ARBA00004651"/>
    </source>
</evidence>
<evidence type="ECO:0000256" key="2">
    <source>
        <dbReference type="ARBA" id="ARBA00022448"/>
    </source>
</evidence>
<feature type="transmembrane region" description="Helical" evidence="7">
    <location>
        <begin position="345"/>
        <end position="367"/>
    </location>
</feature>
<dbReference type="Pfam" id="PF05977">
    <property type="entry name" value="MFS_3"/>
    <property type="match status" value="1"/>
</dbReference>
<protein>
    <submittedName>
        <fullName evidence="8">MFS transporter</fullName>
    </submittedName>
</protein>
<organism evidence="8 9">
    <name type="scientific">Sediminibacillus dalangtanensis</name>
    <dbReference type="NCBI Taxonomy" id="2729421"/>
    <lineage>
        <taxon>Bacteria</taxon>
        <taxon>Bacillati</taxon>
        <taxon>Bacillota</taxon>
        <taxon>Bacilli</taxon>
        <taxon>Bacillales</taxon>
        <taxon>Bacillaceae</taxon>
        <taxon>Sediminibacillus</taxon>
    </lineage>
</organism>
<comment type="subcellular location">
    <subcellularLocation>
        <location evidence="1">Cell membrane</location>
        <topology evidence="1">Multi-pass membrane protein</topology>
    </subcellularLocation>
</comment>
<feature type="transmembrane region" description="Helical" evidence="7">
    <location>
        <begin position="311"/>
        <end position="333"/>
    </location>
</feature>
<keyword evidence="6 7" id="KW-0472">Membrane</keyword>
<reference evidence="8 9" key="1">
    <citation type="submission" date="2019-12" db="EMBL/GenBank/DDBJ databases">
        <title>The whole genome sequencing of a strain isolated from a Mars analog, Dalangtan Playa.</title>
        <authorList>
            <person name="Huang T."/>
        </authorList>
    </citation>
    <scope>NUCLEOTIDE SEQUENCE [LARGE SCALE GENOMIC DNA]</scope>
    <source>
        <strain evidence="8 9">DP4-553-S</strain>
    </source>
</reference>
<keyword evidence="5 7" id="KW-1133">Transmembrane helix</keyword>